<dbReference type="InterPro" id="IPR056025">
    <property type="entry name" value="ACP_dom"/>
</dbReference>
<comment type="caution">
    <text evidence="3">The sequence shown here is derived from an EMBL/GenBank/DDBJ whole genome shotgun (WGS) entry which is preliminary data.</text>
</comment>
<organism evidence="3 4">
    <name type="scientific">Gallibacterium melopsittaci</name>
    <dbReference type="NCBI Taxonomy" id="516063"/>
    <lineage>
        <taxon>Bacteria</taxon>
        <taxon>Pseudomonadati</taxon>
        <taxon>Pseudomonadota</taxon>
        <taxon>Gammaproteobacteria</taxon>
        <taxon>Pasteurellales</taxon>
        <taxon>Pasteurellaceae</taxon>
        <taxon>Gallibacterium</taxon>
    </lineage>
</organism>
<keyword evidence="1" id="KW-0732">Signal</keyword>
<name>A0ABV6HXG7_9PAST</name>
<accession>A0ABV6HXG7</accession>
<evidence type="ECO:0000256" key="1">
    <source>
        <dbReference type="SAM" id="SignalP"/>
    </source>
</evidence>
<keyword evidence="4" id="KW-1185">Reference proteome</keyword>
<dbReference type="EMBL" id="JBHLWA010000031">
    <property type="protein sequence ID" value="MFC0323324.1"/>
    <property type="molecule type" value="Genomic_DNA"/>
</dbReference>
<sequence length="236" mass="26271">MQVKTFSRLLLVACLQLGTLQAIAASNDFAVQFAKGEHSAELNGTIQGYNADRYTFYAKQGQIATLEVVKKDPQVQFSLAYAKKSKQVDLTASQQLLPYSGQYILTVHQTRNDARKQPKAQRIYSVKLSISDVAKPSQNADQLTQVIYRCDNGKKLTVTYQGEQATVNWQGGMEKLTLDKKLSQPHNPVFSNAAYLLSLATLQDKAWQQSTIHSWLKLGKTATEDKVLLQACVVTK</sequence>
<gene>
    <name evidence="3" type="ORF">ACFFHT_07110</name>
</gene>
<feature type="chain" id="PRO_5047341502" description="ACP-like domain-containing protein" evidence="1">
    <location>
        <begin position="25"/>
        <end position="236"/>
    </location>
</feature>
<dbReference type="Pfam" id="PF24574">
    <property type="entry name" value="Nm-ACP"/>
    <property type="match status" value="1"/>
</dbReference>
<evidence type="ECO:0000313" key="4">
    <source>
        <dbReference type="Proteomes" id="UP001589769"/>
    </source>
</evidence>
<dbReference type="Proteomes" id="UP001589769">
    <property type="component" value="Unassembled WGS sequence"/>
</dbReference>
<protein>
    <recommendedName>
        <fullName evidence="2">ACP-like domain-containing protein</fullName>
    </recommendedName>
</protein>
<evidence type="ECO:0000313" key="3">
    <source>
        <dbReference type="EMBL" id="MFC0323324.1"/>
    </source>
</evidence>
<reference evidence="3 4" key="1">
    <citation type="submission" date="2024-09" db="EMBL/GenBank/DDBJ databases">
        <authorList>
            <person name="Sun Q."/>
            <person name="Mori K."/>
        </authorList>
    </citation>
    <scope>NUCLEOTIDE SEQUENCE [LARGE SCALE GENOMIC DNA]</scope>
    <source>
        <strain evidence="3 4">CCM 7538</strain>
    </source>
</reference>
<feature type="signal peptide" evidence="1">
    <location>
        <begin position="1"/>
        <end position="24"/>
    </location>
</feature>
<evidence type="ECO:0000259" key="2">
    <source>
        <dbReference type="Pfam" id="PF24574"/>
    </source>
</evidence>
<dbReference type="RefSeq" id="WP_382374814.1">
    <property type="nucleotide sequence ID" value="NZ_JBHLWA010000031.1"/>
</dbReference>
<feature type="domain" description="ACP-like" evidence="2">
    <location>
        <begin position="144"/>
        <end position="212"/>
    </location>
</feature>
<dbReference type="Gene3D" id="2.60.120.380">
    <property type="match status" value="1"/>
</dbReference>
<proteinExistence type="predicted"/>